<keyword evidence="1" id="KW-0472">Membrane</keyword>
<sequence>MGSIGWAKHILCCNTCCCYASSTEAREPANWSAKQGGRERAKLVNGHYLWCQKDIIEPSANPGPMWYTTLAPGLLTANKICEEGNFSVLIWKKITSVLAIVFLFYQLVDRGSQSKIQVLELATLDPPTMKVLTIIILLCLVCATMAAQPGLCIGSDLLCRLGCLLLTQKLIGYCDAKNNCICETIPVDVSGGSHLIISHFRAYQPVPKGQATYARPTVLSPEAKDRVV</sequence>
<keyword evidence="3" id="KW-1185">Reference proteome</keyword>
<protein>
    <submittedName>
        <fullName evidence="2">Uncharacterized protein</fullName>
    </submittedName>
</protein>
<feature type="transmembrane region" description="Helical" evidence="1">
    <location>
        <begin position="89"/>
        <end position="108"/>
    </location>
</feature>
<keyword evidence="1" id="KW-1133">Transmembrane helix</keyword>
<dbReference type="EnsemblMetazoa" id="SMAR012642-RA">
    <property type="protein sequence ID" value="SMAR012642-PA"/>
    <property type="gene ID" value="SMAR012642"/>
</dbReference>
<reference evidence="3" key="1">
    <citation type="submission" date="2011-05" db="EMBL/GenBank/DDBJ databases">
        <authorList>
            <person name="Richards S.R."/>
            <person name="Qu J."/>
            <person name="Jiang H."/>
            <person name="Jhangiani S.N."/>
            <person name="Agravi P."/>
            <person name="Goodspeed R."/>
            <person name="Gross S."/>
            <person name="Mandapat C."/>
            <person name="Jackson L."/>
            <person name="Mathew T."/>
            <person name="Pu L."/>
            <person name="Thornton R."/>
            <person name="Saada N."/>
            <person name="Wilczek-Boney K.B."/>
            <person name="Lee S."/>
            <person name="Kovar C."/>
            <person name="Wu Y."/>
            <person name="Scherer S.E."/>
            <person name="Worley K.C."/>
            <person name="Muzny D.M."/>
            <person name="Gibbs R."/>
        </authorList>
    </citation>
    <scope>NUCLEOTIDE SEQUENCE</scope>
    <source>
        <strain evidence="3">Brora</strain>
    </source>
</reference>
<reference evidence="2" key="2">
    <citation type="submission" date="2015-02" db="UniProtKB">
        <authorList>
            <consortium name="EnsemblMetazoa"/>
        </authorList>
    </citation>
    <scope>IDENTIFICATION</scope>
</reference>
<evidence type="ECO:0000313" key="2">
    <source>
        <dbReference type="EnsemblMetazoa" id="SMAR012642-PA"/>
    </source>
</evidence>
<dbReference type="AlphaFoldDB" id="T1JFM8"/>
<dbReference type="Proteomes" id="UP000014500">
    <property type="component" value="Unassembled WGS sequence"/>
</dbReference>
<keyword evidence="1" id="KW-0812">Transmembrane</keyword>
<proteinExistence type="predicted"/>
<feature type="transmembrane region" description="Helical" evidence="1">
    <location>
        <begin position="128"/>
        <end position="147"/>
    </location>
</feature>
<evidence type="ECO:0000256" key="1">
    <source>
        <dbReference type="SAM" id="Phobius"/>
    </source>
</evidence>
<name>T1JFM8_STRMM</name>
<organism evidence="2 3">
    <name type="scientific">Strigamia maritima</name>
    <name type="common">European centipede</name>
    <name type="synonym">Geophilus maritimus</name>
    <dbReference type="NCBI Taxonomy" id="126957"/>
    <lineage>
        <taxon>Eukaryota</taxon>
        <taxon>Metazoa</taxon>
        <taxon>Ecdysozoa</taxon>
        <taxon>Arthropoda</taxon>
        <taxon>Myriapoda</taxon>
        <taxon>Chilopoda</taxon>
        <taxon>Pleurostigmophora</taxon>
        <taxon>Geophilomorpha</taxon>
        <taxon>Linotaeniidae</taxon>
        <taxon>Strigamia</taxon>
    </lineage>
</organism>
<dbReference type="EMBL" id="JH432179">
    <property type="status" value="NOT_ANNOTATED_CDS"/>
    <property type="molecule type" value="Genomic_DNA"/>
</dbReference>
<dbReference type="HOGENOM" id="CLU_1217398_0_0_1"/>
<accession>T1JFM8</accession>
<evidence type="ECO:0000313" key="3">
    <source>
        <dbReference type="Proteomes" id="UP000014500"/>
    </source>
</evidence>